<evidence type="ECO:0000313" key="10">
    <source>
        <dbReference type="EMBL" id="KAK4212611.1"/>
    </source>
</evidence>
<sequence>MGTQVEAKSLSAINSIAANPPQYPHFPDVRESLTLYISRVPGTRDVILSTFRPHKKNVTSEDVANSLYYIHLDLAADELLVAPQRRPDTLSPRSSSESSRQVIHRKPLPASAKVPNLDKSGSGGSVTAPLPPPAPQPYLNSRPSTSGANPGAPADPQLPEPNPDGYRPNPMFHSRQSSAASIDGPPLPPRPLMNVPLSASPPPMRKPLGPRPQSLQAPPENYGSGMPVTSPRDRPLTPTYGASQAVQLSSHSPSNNIKYRPGSPNKLGKRPSCQPFSLSIIRRDPASGNQWNIGKVSSFETNIPTPEQADASLNPDDMGSMATAQRMDIHIETSGYAKYRNMPTLASVEASHPKSAQTFEEALRGRAAMNADNSKTTNTLRIPQEGFHRQIMMAYSKSWTSNLKGAFRRHDQHSRSKSPDEGYPPEGFQPPRKGFHQRQGSASTTGSVDSTAHASFDSQHRPAPEGGQPESLITTPGPGLKPRGYVFLSPWDGVCEFRTSSNGRSLKCRHTLTGRNPKFDPVTMAQNIRRDAQLSASAGAAKPSRDSLANAFLGAKNVSELRFNLPNGDVFNKRRESEGGSGHHHASLHTGFSKLLKLDQRERSSDEDDWDDEDYDDGPMDLSLGREKAGGGNRGKRAKLGKLIIHDEGLKILCRRNNRPVVLPSSKTRIQSINMLPTTATTTASMARQLTRVAAVRRVVATPVTAQLIAQQWRRSYATPSGPPPKGFRLPPPRKWDEEPEALFDKLGKYFLLTEMARGMYVLLEQFFRPPYTIYYPFEKGPISPRFRGEHALRRYPSGEERCIACKLCEAVCPAQAITIEAEERADGSRRTTRYDIDMTKCIYCGFCQESCPVDAIVESPNAEYATETREELLYNKEKLLSNGDKWEPELAAAIRADAPYR</sequence>
<dbReference type="EMBL" id="MU858124">
    <property type="protein sequence ID" value="KAK4212611.1"/>
    <property type="molecule type" value="Genomic_DNA"/>
</dbReference>
<evidence type="ECO:0000313" key="11">
    <source>
        <dbReference type="Proteomes" id="UP001301769"/>
    </source>
</evidence>
<dbReference type="GO" id="GO:0016020">
    <property type="term" value="C:membrane"/>
    <property type="evidence" value="ECO:0007669"/>
    <property type="project" value="InterPro"/>
</dbReference>
<dbReference type="PROSITE" id="PS51379">
    <property type="entry name" value="4FE4S_FER_2"/>
    <property type="match status" value="2"/>
</dbReference>
<dbReference type="GO" id="GO:0003954">
    <property type="term" value="F:NADH dehydrogenase activity"/>
    <property type="evidence" value="ECO:0007669"/>
    <property type="project" value="TreeGrafter"/>
</dbReference>
<feature type="region of interest" description="Disordered" evidence="8">
    <location>
        <begin position="407"/>
        <end position="478"/>
    </location>
</feature>
<dbReference type="Proteomes" id="UP001301769">
    <property type="component" value="Unassembled WGS sequence"/>
</dbReference>
<keyword evidence="6" id="KW-0408">Iron</keyword>
<dbReference type="GO" id="GO:0032981">
    <property type="term" value="P:mitochondrial respiratory chain complex I assembly"/>
    <property type="evidence" value="ECO:0007669"/>
    <property type="project" value="TreeGrafter"/>
</dbReference>
<dbReference type="Gene3D" id="3.30.70.3270">
    <property type="match status" value="1"/>
</dbReference>
<reference evidence="10" key="2">
    <citation type="submission" date="2023-05" db="EMBL/GenBank/DDBJ databases">
        <authorList>
            <consortium name="Lawrence Berkeley National Laboratory"/>
            <person name="Steindorff A."/>
            <person name="Hensen N."/>
            <person name="Bonometti L."/>
            <person name="Westerberg I."/>
            <person name="Brannstrom I.O."/>
            <person name="Guillou S."/>
            <person name="Cros-Aarteil S."/>
            <person name="Calhoun S."/>
            <person name="Haridas S."/>
            <person name="Kuo A."/>
            <person name="Mondo S."/>
            <person name="Pangilinan J."/>
            <person name="Riley R."/>
            <person name="Labutti K."/>
            <person name="Andreopoulos B."/>
            <person name="Lipzen A."/>
            <person name="Chen C."/>
            <person name="Yanf M."/>
            <person name="Daum C."/>
            <person name="Ng V."/>
            <person name="Clum A."/>
            <person name="Ohm R."/>
            <person name="Martin F."/>
            <person name="Silar P."/>
            <person name="Natvig D."/>
            <person name="Lalanne C."/>
            <person name="Gautier V."/>
            <person name="Ament-Velasquez S.L."/>
            <person name="Kruys A."/>
            <person name="Hutchinson M.I."/>
            <person name="Powell A.J."/>
            <person name="Barry K."/>
            <person name="Miller A.N."/>
            <person name="Grigoriev I.V."/>
            <person name="Debuchy R."/>
            <person name="Gladieux P."/>
            <person name="Thoren M.H."/>
            <person name="Johannesson H."/>
        </authorList>
    </citation>
    <scope>NUCLEOTIDE SEQUENCE</scope>
    <source>
        <strain evidence="10">PSN293</strain>
    </source>
</reference>
<feature type="domain" description="4Fe-4S ferredoxin-type" evidence="9">
    <location>
        <begin position="833"/>
        <end position="862"/>
    </location>
</feature>
<dbReference type="GO" id="GO:0005739">
    <property type="term" value="C:mitochondrion"/>
    <property type="evidence" value="ECO:0007669"/>
    <property type="project" value="UniProtKB-ARBA"/>
</dbReference>
<evidence type="ECO:0000256" key="4">
    <source>
        <dbReference type="ARBA" id="ARBA00022723"/>
    </source>
</evidence>
<dbReference type="PANTHER" id="PTHR10849">
    <property type="entry name" value="NADH DEHYDROGENASE UBIQUINONE IRON-SULFUR PROTEIN 8, MITOCHONDRIAL"/>
    <property type="match status" value="1"/>
</dbReference>
<keyword evidence="3" id="KW-0004">4Fe-4S</keyword>
<dbReference type="GO" id="GO:0006120">
    <property type="term" value="P:mitochondrial electron transport, NADH to ubiquinone"/>
    <property type="evidence" value="ECO:0007669"/>
    <property type="project" value="TreeGrafter"/>
</dbReference>
<dbReference type="HAMAP" id="MF_01351">
    <property type="entry name" value="NDH1_NuoI"/>
    <property type="match status" value="1"/>
</dbReference>
<dbReference type="SUPFAM" id="SSF54862">
    <property type="entry name" value="4Fe-4S ferredoxins"/>
    <property type="match status" value="1"/>
</dbReference>
<name>A0AAN6Y763_9PEZI</name>
<dbReference type="FunFam" id="3.30.70.3270:FF:000001">
    <property type="entry name" value="NADH-quinone oxidoreductase subunit I 1"/>
    <property type="match status" value="1"/>
</dbReference>
<dbReference type="InterPro" id="IPR010226">
    <property type="entry name" value="NADH_quinone_OxRdtase_chainI"/>
</dbReference>
<dbReference type="NCBIfam" id="NF004538">
    <property type="entry name" value="PRK05888.1-4"/>
    <property type="match status" value="1"/>
</dbReference>
<dbReference type="GO" id="GO:0051539">
    <property type="term" value="F:4 iron, 4 sulfur cluster binding"/>
    <property type="evidence" value="ECO:0007669"/>
    <property type="project" value="UniProtKB-KW"/>
</dbReference>
<comment type="caution">
    <text evidence="10">The sequence shown here is derived from an EMBL/GenBank/DDBJ whole genome shotgun (WGS) entry which is preliminary data.</text>
</comment>
<keyword evidence="11" id="KW-1185">Reference proteome</keyword>
<dbReference type="InterPro" id="IPR017896">
    <property type="entry name" value="4Fe4S_Fe-S-bd"/>
</dbReference>
<dbReference type="PROSITE" id="PS00198">
    <property type="entry name" value="4FE4S_FER_1"/>
    <property type="match status" value="2"/>
</dbReference>
<dbReference type="NCBIfam" id="NF004539">
    <property type="entry name" value="PRK05888.1-5"/>
    <property type="match status" value="1"/>
</dbReference>
<dbReference type="NCBIfam" id="TIGR01971">
    <property type="entry name" value="NuoI"/>
    <property type="match status" value="1"/>
</dbReference>
<accession>A0AAN6Y763</accession>
<dbReference type="GO" id="GO:0046872">
    <property type="term" value="F:metal ion binding"/>
    <property type="evidence" value="ECO:0007669"/>
    <property type="project" value="UniProtKB-KW"/>
</dbReference>
<dbReference type="AlphaFoldDB" id="A0AAN6Y763"/>
<feature type="compositionally biased region" description="Acidic residues" evidence="8">
    <location>
        <begin position="605"/>
        <end position="619"/>
    </location>
</feature>
<protein>
    <submittedName>
        <fullName evidence="10">Oxidoreductase-like protein</fullName>
    </submittedName>
</protein>
<keyword evidence="5" id="KW-1278">Translocase</keyword>
<feature type="compositionally biased region" description="Polar residues" evidence="8">
    <location>
        <begin position="438"/>
        <end position="457"/>
    </location>
</feature>
<evidence type="ECO:0000259" key="9">
    <source>
        <dbReference type="PROSITE" id="PS51379"/>
    </source>
</evidence>
<evidence type="ECO:0000256" key="5">
    <source>
        <dbReference type="ARBA" id="ARBA00022967"/>
    </source>
</evidence>
<evidence type="ECO:0000256" key="8">
    <source>
        <dbReference type="SAM" id="MobiDB-lite"/>
    </source>
</evidence>
<evidence type="ECO:0000256" key="7">
    <source>
        <dbReference type="ARBA" id="ARBA00023014"/>
    </source>
</evidence>
<proteinExistence type="inferred from homology"/>
<organism evidence="10 11">
    <name type="scientific">Rhypophila decipiens</name>
    <dbReference type="NCBI Taxonomy" id="261697"/>
    <lineage>
        <taxon>Eukaryota</taxon>
        <taxon>Fungi</taxon>
        <taxon>Dikarya</taxon>
        <taxon>Ascomycota</taxon>
        <taxon>Pezizomycotina</taxon>
        <taxon>Sordariomycetes</taxon>
        <taxon>Sordariomycetidae</taxon>
        <taxon>Sordariales</taxon>
        <taxon>Naviculisporaceae</taxon>
        <taxon>Rhypophila</taxon>
    </lineage>
</organism>
<evidence type="ECO:0000256" key="6">
    <source>
        <dbReference type="ARBA" id="ARBA00023004"/>
    </source>
</evidence>
<feature type="compositionally biased region" description="Low complexity" evidence="8">
    <location>
        <begin position="91"/>
        <end position="100"/>
    </location>
</feature>
<dbReference type="Pfam" id="PF12838">
    <property type="entry name" value="Fer4_7"/>
    <property type="match status" value="1"/>
</dbReference>
<keyword evidence="4" id="KW-0479">Metal-binding</keyword>
<reference evidence="10" key="1">
    <citation type="journal article" date="2023" name="Mol. Phylogenet. Evol.">
        <title>Genome-scale phylogeny and comparative genomics of the fungal order Sordariales.</title>
        <authorList>
            <person name="Hensen N."/>
            <person name="Bonometti L."/>
            <person name="Westerberg I."/>
            <person name="Brannstrom I.O."/>
            <person name="Guillou S."/>
            <person name="Cros-Aarteil S."/>
            <person name="Calhoun S."/>
            <person name="Haridas S."/>
            <person name="Kuo A."/>
            <person name="Mondo S."/>
            <person name="Pangilinan J."/>
            <person name="Riley R."/>
            <person name="LaButti K."/>
            <person name="Andreopoulos B."/>
            <person name="Lipzen A."/>
            <person name="Chen C."/>
            <person name="Yan M."/>
            <person name="Daum C."/>
            <person name="Ng V."/>
            <person name="Clum A."/>
            <person name="Steindorff A."/>
            <person name="Ohm R.A."/>
            <person name="Martin F."/>
            <person name="Silar P."/>
            <person name="Natvig D.O."/>
            <person name="Lalanne C."/>
            <person name="Gautier V."/>
            <person name="Ament-Velasquez S.L."/>
            <person name="Kruys A."/>
            <person name="Hutchinson M.I."/>
            <person name="Powell A.J."/>
            <person name="Barry K."/>
            <person name="Miller A.N."/>
            <person name="Grigoriev I.V."/>
            <person name="Debuchy R."/>
            <person name="Gladieux P."/>
            <person name="Hiltunen Thoren M."/>
            <person name="Johannesson H."/>
        </authorList>
    </citation>
    <scope>NUCLEOTIDE SEQUENCE</scope>
    <source>
        <strain evidence="10">PSN293</strain>
    </source>
</reference>
<evidence type="ECO:0000256" key="3">
    <source>
        <dbReference type="ARBA" id="ARBA00022485"/>
    </source>
</evidence>
<evidence type="ECO:0000256" key="2">
    <source>
        <dbReference type="ARBA" id="ARBA00010277"/>
    </source>
</evidence>
<keyword evidence="7" id="KW-0411">Iron-sulfur</keyword>
<dbReference type="InterPro" id="IPR017900">
    <property type="entry name" value="4Fe4S_Fe_S_CS"/>
</dbReference>
<feature type="compositionally biased region" description="Polar residues" evidence="8">
    <location>
        <begin position="138"/>
        <end position="148"/>
    </location>
</feature>
<dbReference type="PANTHER" id="PTHR10849:SF20">
    <property type="entry name" value="NADH DEHYDROGENASE [UBIQUINONE] IRON-SULFUR PROTEIN 8, MITOCHONDRIAL"/>
    <property type="match status" value="1"/>
</dbReference>
<feature type="domain" description="4Fe-4S ferredoxin-type" evidence="9">
    <location>
        <begin position="794"/>
        <end position="823"/>
    </location>
</feature>
<feature type="region of interest" description="Disordered" evidence="8">
    <location>
        <begin position="572"/>
        <end position="635"/>
    </location>
</feature>
<feature type="region of interest" description="Disordered" evidence="8">
    <location>
        <begin position="86"/>
        <end position="271"/>
    </location>
</feature>
<gene>
    <name evidence="10" type="ORF">QBC37DRAFT_473729</name>
</gene>
<feature type="compositionally biased region" description="Polar residues" evidence="8">
    <location>
        <begin position="240"/>
        <end position="257"/>
    </location>
</feature>
<evidence type="ECO:0000256" key="1">
    <source>
        <dbReference type="ARBA" id="ARBA00001966"/>
    </source>
</evidence>
<comment type="cofactor">
    <cofactor evidence="1">
        <name>[4Fe-4S] cluster</name>
        <dbReference type="ChEBI" id="CHEBI:49883"/>
    </cofactor>
</comment>
<comment type="similarity">
    <text evidence="2">Belongs to the complex I 23 kDa subunit family.</text>
</comment>